<dbReference type="EMBL" id="MU157841">
    <property type="protein sequence ID" value="KAF9530265.1"/>
    <property type="molecule type" value="Genomic_DNA"/>
</dbReference>
<protein>
    <submittedName>
        <fullName evidence="2">Uncharacterized protein</fullName>
    </submittedName>
</protein>
<feature type="region of interest" description="Disordered" evidence="1">
    <location>
        <begin position="438"/>
        <end position="460"/>
    </location>
</feature>
<evidence type="ECO:0000313" key="3">
    <source>
        <dbReference type="Proteomes" id="UP000807306"/>
    </source>
</evidence>
<evidence type="ECO:0000256" key="1">
    <source>
        <dbReference type="SAM" id="MobiDB-lite"/>
    </source>
</evidence>
<gene>
    <name evidence="2" type="ORF">CPB83DRAFT_905525</name>
</gene>
<accession>A0A9P6EJK0</accession>
<evidence type="ECO:0000313" key="2">
    <source>
        <dbReference type="EMBL" id="KAF9530265.1"/>
    </source>
</evidence>
<proteinExistence type="predicted"/>
<reference evidence="2" key="1">
    <citation type="submission" date="2020-11" db="EMBL/GenBank/DDBJ databases">
        <authorList>
            <consortium name="DOE Joint Genome Institute"/>
            <person name="Ahrendt S."/>
            <person name="Riley R."/>
            <person name="Andreopoulos W."/>
            <person name="Labutti K."/>
            <person name="Pangilinan J."/>
            <person name="Ruiz-Duenas F.J."/>
            <person name="Barrasa J.M."/>
            <person name="Sanchez-Garcia M."/>
            <person name="Camarero S."/>
            <person name="Miyauchi S."/>
            <person name="Serrano A."/>
            <person name="Linde D."/>
            <person name="Babiker R."/>
            <person name="Drula E."/>
            <person name="Ayuso-Fernandez I."/>
            <person name="Pacheco R."/>
            <person name="Padilla G."/>
            <person name="Ferreira P."/>
            <person name="Barriuso J."/>
            <person name="Kellner H."/>
            <person name="Castanera R."/>
            <person name="Alfaro M."/>
            <person name="Ramirez L."/>
            <person name="Pisabarro A.G."/>
            <person name="Kuo A."/>
            <person name="Tritt A."/>
            <person name="Lipzen A."/>
            <person name="He G."/>
            <person name="Yan M."/>
            <person name="Ng V."/>
            <person name="Cullen D."/>
            <person name="Martin F."/>
            <person name="Rosso M.-N."/>
            <person name="Henrissat B."/>
            <person name="Hibbett D."/>
            <person name="Martinez A.T."/>
            <person name="Grigoriev I.V."/>
        </authorList>
    </citation>
    <scope>NUCLEOTIDE SEQUENCE</scope>
    <source>
        <strain evidence="2">CBS 506.95</strain>
    </source>
</reference>
<dbReference type="Proteomes" id="UP000807306">
    <property type="component" value="Unassembled WGS sequence"/>
</dbReference>
<sequence length="503" mass="57308">MNLPQEILDLVVDALVPFHRDESATRALQSCLLVSRSVYLRARFHVFSKVSIIDNKSDNETKPTRRKLSTLRQLLEYKHLLTGRGDRFAPLATCITSFTLQLRNKQDTIYNILDDGDFASIMNHLHGPTHGIRRFAVDLWHQITFLRFSDEFVDAFRRLCHSHRLKALELSFLNHVPSDVVCPPQLETLQVKSLSALVRPPSDLFWRDTLMGAATDIELGGLMETNSGDSPVDQVPKLKKVEKLPALKSYDTDFSFHFPAEWVANTNPNHESLPLSPFIQLSRLSIVVDFTNRLDVNDFGAILGVTTSTLEDLDIRIKFCPGRNINQDFIPLPFSQLQRLSTLKFHLHSHIYPHGWCPIDLPSIASVLQSFSPPPSSLRRIDVILDLYATGHSGFPRMFEPHRHQWESLDDALSATKLSTVKRIKLVVRPHIALRFSNEGSDSDNAPDQMENDARVSKRNTPVELRPKIDGEYRELIHPLIRKVRQDNRFSLVVKSTVLRIAS</sequence>
<name>A0A9P6EJK0_9AGAR</name>
<dbReference type="AlphaFoldDB" id="A0A9P6EJK0"/>
<keyword evidence="3" id="KW-1185">Reference proteome</keyword>
<organism evidence="2 3">
    <name type="scientific">Crepidotus variabilis</name>
    <dbReference type="NCBI Taxonomy" id="179855"/>
    <lineage>
        <taxon>Eukaryota</taxon>
        <taxon>Fungi</taxon>
        <taxon>Dikarya</taxon>
        <taxon>Basidiomycota</taxon>
        <taxon>Agaricomycotina</taxon>
        <taxon>Agaricomycetes</taxon>
        <taxon>Agaricomycetidae</taxon>
        <taxon>Agaricales</taxon>
        <taxon>Agaricineae</taxon>
        <taxon>Crepidotaceae</taxon>
        <taxon>Crepidotus</taxon>
    </lineage>
</organism>
<comment type="caution">
    <text evidence="2">The sequence shown here is derived from an EMBL/GenBank/DDBJ whole genome shotgun (WGS) entry which is preliminary data.</text>
</comment>
<dbReference type="OrthoDB" id="2788229at2759"/>